<keyword evidence="1 2" id="KW-0732">Signal</keyword>
<gene>
    <name evidence="4" type="ORF">A9Q84_12390</name>
</gene>
<evidence type="ECO:0000313" key="4">
    <source>
        <dbReference type="EMBL" id="OUR97121.1"/>
    </source>
</evidence>
<comment type="caution">
    <text evidence="4">The sequence shown here is derived from an EMBL/GenBank/DDBJ whole genome shotgun (WGS) entry which is preliminary data.</text>
</comment>
<proteinExistence type="predicted"/>
<dbReference type="InterPro" id="IPR030820">
    <property type="entry name" value="OMP_myx_plus_Proteobacteria"/>
</dbReference>
<organism evidence="4 5">
    <name type="scientific">Halobacteriovorax marinus</name>
    <dbReference type="NCBI Taxonomy" id="97084"/>
    <lineage>
        <taxon>Bacteria</taxon>
        <taxon>Pseudomonadati</taxon>
        <taxon>Bdellovibrionota</taxon>
        <taxon>Bacteriovoracia</taxon>
        <taxon>Bacteriovoracales</taxon>
        <taxon>Halobacteriovoraceae</taxon>
        <taxon>Halobacteriovorax</taxon>
    </lineage>
</organism>
<dbReference type="InterPro" id="IPR011250">
    <property type="entry name" value="OMP/PagP_B-barrel"/>
</dbReference>
<protein>
    <recommendedName>
        <fullName evidence="3">Outer membrane protein beta-barrel domain-containing protein</fullName>
    </recommendedName>
</protein>
<feature type="chain" id="PRO_5012192987" description="Outer membrane protein beta-barrel domain-containing protein" evidence="2">
    <location>
        <begin position="20"/>
        <end position="241"/>
    </location>
</feature>
<dbReference type="Proteomes" id="UP000196531">
    <property type="component" value="Unassembled WGS sequence"/>
</dbReference>
<dbReference type="SUPFAM" id="SSF56925">
    <property type="entry name" value="OMPA-like"/>
    <property type="match status" value="1"/>
</dbReference>
<dbReference type="NCBIfam" id="TIGR04565">
    <property type="entry name" value="OMP_myx_plus"/>
    <property type="match status" value="1"/>
</dbReference>
<name>A0A1Y5FCE2_9BACT</name>
<dbReference type="Gene3D" id="2.40.160.20">
    <property type="match status" value="1"/>
</dbReference>
<accession>A0A1Y5FCE2</accession>
<feature type="domain" description="Outer membrane protein beta-barrel" evidence="3">
    <location>
        <begin position="68"/>
        <end position="241"/>
    </location>
</feature>
<dbReference type="InterPro" id="IPR027385">
    <property type="entry name" value="Beta-barrel_OMP"/>
</dbReference>
<dbReference type="EMBL" id="MAAO01000006">
    <property type="protein sequence ID" value="OUR97121.1"/>
    <property type="molecule type" value="Genomic_DNA"/>
</dbReference>
<evidence type="ECO:0000256" key="2">
    <source>
        <dbReference type="SAM" id="SignalP"/>
    </source>
</evidence>
<sequence length="241" mass="27358">MNFSRGRILTTFMMTLAFAASSHTVKANEKDLYKFLWLDPDKKVYVLQNKLYKKEKTFYTQLGYMAGLSGEYQDTKGLNFRGGYYLNEEWAIEGFYNSYSNKNNDAYENLQRINQSVPFIRRLTSSYGLMAVWSPFYGKINTFNKIIYFDWNFGLGLAKINAESNKDTVAVPAESTNFGTESYTGGVAKTGLRVHANKNWFIGIDLQRTFYKAPGPTLNGAATSNKMRGTSDLVISVGFTF</sequence>
<dbReference type="AlphaFoldDB" id="A0A1Y5FCE2"/>
<evidence type="ECO:0000259" key="3">
    <source>
        <dbReference type="Pfam" id="PF13505"/>
    </source>
</evidence>
<evidence type="ECO:0000256" key="1">
    <source>
        <dbReference type="ARBA" id="ARBA00022729"/>
    </source>
</evidence>
<dbReference type="Pfam" id="PF13505">
    <property type="entry name" value="OMP_b-brl"/>
    <property type="match status" value="1"/>
</dbReference>
<reference evidence="5" key="1">
    <citation type="journal article" date="2017" name="Proc. Natl. Acad. Sci. U.S.A.">
        <title>Simulation of Deepwater Horizon oil plume reveals substrate specialization within a complex community of hydrocarbon-degraders.</title>
        <authorList>
            <person name="Hu P."/>
            <person name="Dubinsky E.A."/>
            <person name="Probst A.J."/>
            <person name="Wang J."/>
            <person name="Sieber C.M.K."/>
            <person name="Tom L.M."/>
            <person name="Gardinali P."/>
            <person name="Banfield J.F."/>
            <person name="Atlas R.M."/>
            <person name="Andersen G.L."/>
        </authorList>
    </citation>
    <scope>NUCLEOTIDE SEQUENCE [LARGE SCALE GENOMIC DNA]</scope>
</reference>
<feature type="signal peptide" evidence="2">
    <location>
        <begin position="1"/>
        <end position="19"/>
    </location>
</feature>
<evidence type="ECO:0000313" key="5">
    <source>
        <dbReference type="Proteomes" id="UP000196531"/>
    </source>
</evidence>